<dbReference type="RefSeq" id="XP_022318710.1">
    <property type="nucleotide sequence ID" value="XM_022463002.1"/>
</dbReference>
<keyword evidence="3 6" id="KW-0812">Transmembrane</keyword>
<accession>A0A8B8CSK1</accession>
<keyword evidence="4 6" id="KW-1133">Transmembrane helix</keyword>
<evidence type="ECO:0000256" key="5">
    <source>
        <dbReference type="ARBA" id="ARBA00023136"/>
    </source>
</evidence>
<dbReference type="KEGG" id="cvn:111121646"/>
<evidence type="ECO:0000256" key="3">
    <source>
        <dbReference type="ARBA" id="ARBA00022692"/>
    </source>
</evidence>
<dbReference type="Pfam" id="PF03647">
    <property type="entry name" value="Tmemb_14"/>
    <property type="match status" value="1"/>
</dbReference>
<evidence type="ECO:0000256" key="1">
    <source>
        <dbReference type="ARBA" id="ARBA00004370"/>
    </source>
</evidence>
<evidence type="ECO:0000256" key="6">
    <source>
        <dbReference type="SAM" id="Phobius"/>
    </source>
</evidence>
<sequence>MGVDVASLAYSVTIAAGGLLGYVRAGSIPSLMAGLAFGSLMGYGTYQTSVNPQNVNLSLVTSSVLAGVMGYRFYNSGKFMPAGLVFGLSLLMIARFGYRVASRS</sequence>
<dbReference type="InterPro" id="IPR005349">
    <property type="entry name" value="TMEM14"/>
</dbReference>
<protein>
    <submittedName>
        <fullName evidence="8">Transmembrane protein 14C-like</fullName>
    </submittedName>
</protein>
<keyword evidence="7" id="KW-1185">Reference proteome</keyword>
<comment type="similarity">
    <text evidence="2">Belongs to the TMEM14 family.</text>
</comment>
<dbReference type="OrthoDB" id="5620at2759"/>
<feature type="transmembrane region" description="Helical" evidence="6">
    <location>
        <begin position="79"/>
        <end position="98"/>
    </location>
</feature>
<gene>
    <name evidence="8" type="primary">LOC111121646</name>
</gene>
<organism evidence="7 8">
    <name type="scientific">Crassostrea virginica</name>
    <name type="common">Eastern oyster</name>
    <dbReference type="NCBI Taxonomy" id="6565"/>
    <lineage>
        <taxon>Eukaryota</taxon>
        <taxon>Metazoa</taxon>
        <taxon>Spiralia</taxon>
        <taxon>Lophotrochozoa</taxon>
        <taxon>Mollusca</taxon>
        <taxon>Bivalvia</taxon>
        <taxon>Autobranchia</taxon>
        <taxon>Pteriomorphia</taxon>
        <taxon>Ostreida</taxon>
        <taxon>Ostreoidea</taxon>
        <taxon>Ostreidae</taxon>
        <taxon>Crassostrea</taxon>
    </lineage>
</organism>
<evidence type="ECO:0000256" key="2">
    <source>
        <dbReference type="ARBA" id="ARBA00007590"/>
    </source>
</evidence>
<dbReference type="InterPro" id="IPR044890">
    <property type="entry name" value="TMEM14_sf"/>
</dbReference>
<reference evidence="8" key="1">
    <citation type="submission" date="2025-08" db="UniProtKB">
        <authorList>
            <consortium name="RefSeq"/>
        </authorList>
    </citation>
    <scope>IDENTIFICATION</scope>
    <source>
        <tissue evidence="8">Whole sample</tissue>
    </source>
</reference>
<dbReference type="GO" id="GO:0070453">
    <property type="term" value="P:regulation of heme biosynthetic process"/>
    <property type="evidence" value="ECO:0007669"/>
    <property type="project" value="TreeGrafter"/>
</dbReference>
<dbReference type="GeneID" id="111121646"/>
<evidence type="ECO:0000313" key="8">
    <source>
        <dbReference type="RefSeq" id="XP_022318710.1"/>
    </source>
</evidence>
<dbReference type="Proteomes" id="UP000694844">
    <property type="component" value="Chromosome 2"/>
</dbReference>
<evidence type="ECO:0000313" key="7">
    <source>
        <dbReference type="Proteomes" id="UP000694844"/>
    </source>
</evidence>
<dbReference type="GO" id="GO:0031966">
    <property type="term" value="C:mitochondrial membrane"/>
    <property type="evidence" value="ECO:0007669"/>
    <property type="project" value="TreeGrafter"/>
</dbReference>
<comment type="subcellular location">
    <subcellularLocation>
        <location evidence="1">Membrane</location>
    </subcellularLocation>
</comment>
<name>A0A8B8CSK1_CRAVI</name>
<dbReference type="PANTHER" id="PTHR12668:SF43">
    <property type="entry name" value="TRANSMEMBRANE PROTEIN 14 HOMOLOG"/>
    <property type="match status" value="1"/>
</dbReference>
<proteinExistence type="inferred from homology"/>
<dbReference type="AlphaFoldDB" id="A0A8B8CSK1"/>
<dbReference type="Gene3D" id="1.10.10.1740">
    <property type="entry name" value="Transmembrane protein 14-like"/>
    <property type="match status" value="1"/>
</dbReference>
<evidence type="ECO:0000256" key="4">
    <source>
        <dbReference type="ARBA" id="ARBA00022989"/>
    </source>
</evidence>
<keyword evidence="5 6" id="KW-0472">Membrane</keyword>
<feature type="transmembrane region" description="Helical" evidence="6">
    <location>
        <begin position="55"/>
        <end position="73"/>
    </location>
</feature>
<dbReference type="PANTHER" id="PTHR12668">
    <property type="entry name" value="TRANSMEMBRANE PROTEIN 14, 15"/>
    <property type="match status" value="1"/>
</dbReference>
<feature type="transmembrane region" description="Helical" evidence="6">
    <location>
        <begin position="20"/>
        <end position="43"/>
    </location>
</feature>